<feature type="chain" id="PRO_5039467745" description="Lipoprotein" evidence="1">
    <location>
        <begin position="27"/>
        <end position="285"/>
    </location>
</feature>
<sequence>MRTGRLVFLLAAAITASVSCSQSPPAADIVGAANERIERDHLEAVVKLAVAVTNPADRLAVTGSRLDESMDGYEFRPISVFFPTSSGVFSSARVPYAVRLDKSGHVQEINQMPENRLSLAMGEFGNERNGDGSDRVLKSVGSGVRTTVLIKLRQPVQERDLNLFVSSESSAPVLLSGVRRTGNPIYWSGEEGCFKSATQRDCASYSSLAQFKSWVAQLRPNDDTTLNGFGLSVAELRQAATAGLIYGTIVDGGSPAAIRKLRKHPNVSGMWITDMRPCPRGDECP</sequence>
<gene>
    <name evidence="2" type="ORF">BJ981_000750</name>
</gene>
<evidence type="ECO:0000313" key="3">
    <source>
        <dbReference type="Proteomes" id="UP000588112"/>
    </source>
</evidence>
<dbReference type="EMBL" id="JACHBR010000001">
    <property type="protein sequence ID" value="MBB5625051.1"/>
    <property type="molecule type" value="Genomic_DNA"/>
</dbReference>
<protein>
    <recommendedName>
        <fullName evidence="4">Lipoprotein</fullName>
    </recommendedName>
</protein>
<feature type="signal peptide" evidence="1">
    <location>
        <begin position="1"/>
        <end position="26"/>
    </location>
</feature>
<proteinExistence type="predicted"/>
<dbReference type="Proteomes" id="UP000588112">
    <property type="component" value="Unassembled WGS sequence"/>
</dbReference>
<comment type="caution">
    <text evidence="2">The sequence shown here is derived from an EMBL/GenBank/DDBJ whole genome shotgun (WGS) entry which is preliminary data.</text>
</comment>
<organism evidence="2 3">
    <name type="scientific">Sphaerisporangium krabiense</name>
    <dbReference type="NCBI Taxonomy" id="763782"/>
    <lineage>
        <taxon>Bacteria</taxon>
        <taxon>Bacillati</taxon>
        <taxon>Actinomycetota</taxon>
        <taxon>Actinomycetes</taxon>
        <taxon>Streptosporangiales</taxon>
        <taxon>Streptosporangiaceae</taxon>
        <taxon>Sphaerisporangium</taxon>
    </lineage>
</organism>
<accession>A0A7W8Z062</accession>
<evidence type="ECO:0000313" key="2">
    <source>
        <dbReference type="EMBL" id="MBB5625051.1"/>
    </source>
</evidence>
<name>A0A7W8Z062_9ACTN</name>
<keyword evidence="3" id="KW-1185">Reference proteome</keyword>
<reference evidence="2 3" key="1">
    <citation type="submission" date="2020-08" db="EMBL/GenBank/DDBJ databases">
        <title>Sequencing the genomes of 1000 actinobacteria strains.</title>
        <authorList>
            <person name="Klenk H.-P."/>
        </authorList>
    </citation>
    <scope>NUCLEOTIDE SEQUENCE [LARGE SCALE GENOMIC DNA]</scope>
    <source>
        <strain evidence="2 3">DSM 45790</strain>
    </source>
</reference>
<evidence type="ECO:0008006" key="4">
    <source>
        <dbReference type="Google" id="ProtNLM"/>
    </source>
</evidence>
<dbReference type="PROSITE" id="PS51257">
    <property type="entry name" value="PROKAR_LIPOPROTEIN"/>
    <property type="match status" value="1"/>
</dbReference>
<keyword evidence="1" id="KW-0732">Signal</keyword>
<evidence type="ECO:0000256" key="1">
    <source>
        <dbReference type="SAM" id="SignalP"/>
    </source>
</evidence>
<dbReference type="AlphaFoldDB" id="A0A7W8Z062"/>